<dbReference type="GO" id="GO:0005886">
    <property type="term" value="C:plasma membrane"/>
    <property type="evidence" value="ECO:0007669"/>
    <property type="project" value="TreeGrafter"/>
</dbReference>
<evidence type="ECO:0000313" key="4">
    <source>
        <dbReference type="Proteomes" id="UP001146120"/>
    </source>
</evidence>
<dbReference type="InterPro" id="IPR011009">
    <property type="entry name" value="Kinase-like_dom_sf"/>
</dbReference>
<feature type="region of interest" description="Disordered" evidence="1">
    <location>
        <begin position="722"/>
        <end position="782"/>
    </location>
</feature>
<feature type="compositionally biased region" description="Polar residues" evidence="1">
    <location>
        <begin position="297"/>
        <end position="319"/>
    </location>
</feature>
<dbReference type="InterPro" id="IPR050122">
    <property type="entry name" value="RTK"/>
</dbReference>
<dbReference type="GO" id="GO:0005524">
    <property type="term" value="F:ATP binding"/>
    <property type="evidence" value="ECO:0007669"/>
    <property type="project" value="InterPro"/>
</dbReference>
<dbReference type="PANTHER" id="PTHR24416:SF617">
    <property type="entry name" value="RET ONCOGENE, ISOFORM A"/>
    <property type="match status" value="1"/>
</dbReference>
<dbReference type="EMBL" id="DAKRPA010000027">
    <property type="protein sequence ID" value="DBA02732.1"/>
    <property type="molecule type" value="Genomic_DNA"/>
</dbReference>
<reference evidence="3" key="2">
    <citation type="journal article" date="2023" name="Microbiol Resour">
        <title>Decontamination and Annotation of the Draft Genome Sequence of the Oomycete Lagenidium giganteum ARSEF 373.</title>
        <authorList>
            <person name="Morgan W.R."/>
            <person name="Tartar A."/>
        </authorList>
    </citation>
    <scope>NUCLEOTIDE SEQUENCE</scope>
    <source>
        <strain evidence="3">ARSEF 373</strain>
    </source>
</reference>
<organism evidence="3 4">
    <name type="scientific">Lagenidium giganteum</name>
    <dbReference type="NCBI Taxonomy" id="4803"/>
    <lineage>
        <taxon>Eukaryota</taxon>
        <taxon>Sar</taxon>
        <taxon>Stramenopiles</taxon>
        <taxon>Oomycota</taxon>
        <taxon>Peronosporomycetes</taxon>
        <taxon>Pythiales</taxon>
        <taxon>Pythiaceae</taxon>
    </lineage>
</organism>
<feature type="compositionally biased region" description="Polar residues" evidence="1">
    <location>
        <begin position="679"/>
        <end position="693"/>
    </location>
</feature>
<feature type="compositionally biased region" description="Polar residues" evidence="1">
    <location>
        <begin position="765"/>
        <end position="774"/>
    </location>
</feature>
<proteinExistence type="predicted"/>
<dbReference type="AlphaFoldDB" id="A0AAV2ZAU9"/>
<feature type="domain" description="Protein kinase" evidence="2">
    <location>
        <begin position="360"/>
        <end position="782"/>
    </location>
</feature>
<dbReference type="SUPFAM" id="SSF56112">
    <property type="entry name" value="Protein kinase-like (PK-like)"/>
    <property type="match status" value="1"/>
</dbReference>
<dbReference type="InterPro" id="IPR001245">
    <property type="entry name" value="Ser-Thr/Tyr_kinase_cat_dom"/>
</dbReference>
<feature type="compositionally biased region" description="Polar residues" evidence="1">
    <location>
        <begin position="722"/>
        <end position="748"/>
    </location>
</feature>
<keyword evidence="4" id="KW-1185">Reference proteome</keyword>
<dbReference type="GO" id="GO:0043235">
    <property type="term" value="C:receptor complex"/>
    <property type="evidence" value="ECO:0007669"/>
    <property type="project" value="TreeGrafter"/>
</dbReference>
<dbReference type="InterPro" id="IPR000719">
    <property type="entry name" value="Prot_kinase_dom"/>
</dbReference>
<protein>
    <recommendedName>
        <fullName evidence="2">Protein kinase domain-containing protein</fullName>
    </recommendedName>
</protein>
<name>A0AAV2ZAU9_9STRA</name>
<dbReference type="Pfam" id="PF07714">
    <property type="entry name" value="PK_Tyr_Ser-Thr"/>
    <property type="match status" value="1"/>
</dbReference>
<dbReference type="GO" id="GO:0004714">
    <property type="term" value="F:transmembrane receptor protein tyrosine kinase activity"/>
    <property type="evidence" value="ECO:0007669"/>
    <property type="project" value="TreeGrafter"/>
</dbReference>
<evidence type="ECO:0000256" key="1">
    <source>
        <dbReference type="SAM" id="MobiDB-lite"/>
    </source>
</evidence>
<sequence length="782" mass="85016">MERGRAIRTRSRAAIELNEVRARRKRQRESLERPALVMQQQQDKENVGLSRNAHGVAAVASPSKVTIGASFGGHIPVEQTPVKSDMQSPPHVKRVKLPQAAPTPEKSAPSAVSAKPKKPAPVRSVAQSASSSTRKRMISFSPERADRPTTSAAELRRLERNLKATEKLELRLEGLSVKKDTQVEAMSPAKVQPFGVETVIRASEPQAAATESPQSIDSEECAIPPTQSIVLEARSASSAISTASERKASAASAVLLQTPPSKRALANAFATTLETPSSAIPVIRNQSESPENEVTMAASQTSLSEPQQSEGNDAETNLGQKRPPVMERLDSAIGGDSMASFTSTSVIEDVGLFNCDDDAECTGGVYGEGTDGKVVAAVIRDQKVALKSAKPHEGFPIEEAKRRSAIELHYLRKVRHFPGFVQCLGVCDGIEHTCIALEVMDCKLSDYLRKYGTVEPGSKRKYTLSLDMTKKLLKQICQPMMVLHDQINVAHGDLACRNILMRLPPKGYELKMEPVAKLSDFGRIKTPASEPRMFEDGFSFSKNVDVGAFAREILYRLLVGEIVPPNCVETRSLHKYLQDVVVKDVPEVAREKLGPFYRLFRRCCAWGVRPSFREIYEHLDDLEYFETTENGLFPLKPNGPAVTADPSFMSPVVDRTTKPPSSGSKGNKFETPATAGSRPGSSTNVPRLLQSKSFPVDTPGAKMSASKTVNWLKARSVTTGSYARPVTTGSNSITAGASAAGQTPTTRQPMLLKKKTPPSAGASKRSLQILNRITQRLDSHAK</sequence>
<evidence type="ECO:0000259" key="2">
    <source>
        <dbReference type="PROSITE" id="PS50011"/>
    </source>
</evidence>
<dbReference type="Gene3D" id="1.10.510.10">
    <property type="entry name" value="Transferase(Phosphotransferase) domain 1"/>
    <property type="match status" value="1"/>
</dbReference>
<gene>
    <name evidence="3" type="ORF">N0F65_010660</name>
</gene>
<dbReference type="PANTHER" id="PTHR24416">
    <property type="entry name" value="TYROSINE-PROTEIN KINASE RECEPTOR"/>
    <property type="match status" value="1"/>
</dbReference>
<feature type="region of interest" description="Disordered" evidence="1">
    <location>
        <begin position="78"/>
        <end position="152"/>
    </location>
</feature>
<feature type="region of interest" description="Disordered" evidence="1">
    <location>
        <begin position="644"/>
        <end position="702"/>
    </location>
</feature>
<dbReference type="GO" id="GO:0007169">
    <property type="term" value="P:cell surface receptor protein tyrosine kinase signaling pathway"/>
    <property type="evidence" value="ECO:0007669"/>
    <property type="project" value="TreeGrafter"/>
</dbReference>
<feature type="region of interest" description="Disordered" evidence="1">
    <location>
        <begin position="22"/>
        <end position="46"/>
    </location>
</feature>
<dbReference type="Proteomes" id="UP001146120">
    <property type="component" value="Unassembled WGS sequence"/>
</dbReference>
<dbReference type="Gene3D" id="3.30.200.20">
    <property type="entry name" value="Phosphorylase Kinase, domain 1"/>
    <property type="match status" value="1"/>
</dbReference>
<comment type="caution">
    <text evidence="3">The sequence shown here is derived from an EMBL/GenBank/DDBJ whole genome shotgun (WGS) entry which is preliminary data.</text>
</comment>
<accession>A0AAV2ZAU9</accession>
<dbReference type="PROSITE" id="PS50011">
    <property type="entry name" value="PROTEIN_KINASE_DOM"/>
    <property type="match status" value="1"/>
</dbReference>
<feature type="region of interest" description="Disordered" evidence="1">
    <location>
        <begin position="284"/>
        <end position="322"/>
    </location>
</feature>
<evidence type="ECO:0000313" key="3">
    <source>
        <dbReference type="EMBL" id="DBA02732.1"/>
    </source>
</evidence>
<reference evidence="3" key="1">
    <citation type="submission" date="2022-11" db="EMBL/GenBank/DDBJ databases">
        <authorList>
            <person name="Morgan W.R."/>
            <person name="Tartar A."/>
        </authorList>
    </citation>
    <scope>NUCLEOTIDE SEQUENCE</scope>
    <source>
        <strain evidence="3">ARSEF 373</strain>
    </source>
</reference>